<gene>
    <name evidence="8" type="ORF">OH76DRAFT_1403132</name>
</gene>
<evidence type="ECO:0000313" key="9">
    <source>
        <dbReference type="Proteomes" id="UP000256964"/>
    </source>
</evidence>
<dbReference type="EMBL" id="KZ857402">
    <property type="protein sequence ID" value="RDX49895.1"/>
    <property type="molecule type" value="Genomic_DNA"/>
</dbReference>
<accession>A0A371DBI3</accession>
<keyword evidence="4 7" id="KW-0472">Membrane</keyword>
<dbReference type="FunFam" id="1.20.1280.290:FF:000009">
    <property type="entry name" value="PQ loop repeat family protein"/>
    <property type="match status" value="1"/>
</dbReference>
<dbReference type="PANTHER" id="PTHR16201">
    <property type="entry name" value="SEVEN TRANSMEMBRANE PROTEIN 1-RELATED"/>
    <property type="match status" value="1"/>
</dbReference>
<dbReference type="Proteomes" id="UP000256964">
    <property type="component" value="Unassembled WGS sequence"/>
</dbReference>
<feature type="transmembrane region" description="Helical" evidence="7">
    <location>
        <begin position="12"/>
        <end position="30"/>
    </location>
</feature>
<feature type="transmembrane region" description="Helical" evidence="7">
    <location>
        <begin position="42"/>
        <end position="63"/>
    </location>
</feature>
<feature type="transmembrane region" description="Helical" evidence="7">
    <location>
        <begin position="178"/>
        <end position="197"/>
    </location>
</feature>
<evidence type="ECO:0000256" key="6">
    <source>
        <dbReference type="ARBA" id="ARBA00050768"/>
    </source>
</evidence>
<organism evidence="8 9">
    <name type="scientific">Lentinus brumalis</name>
    <dbReference type="NCBI Taxonomy" id="2498619"/>
    <lineage>
        <taxon>Eukaryota</taxon>
        <taxon>Fungi</taxon>
        <taxon>Dikarya</taxon>
        <taxon>Basidiomycota</taxon>
        <taxon>Agaricomycotina</taxon>
        <taxon>Agaricomycetes</taxon>
        <taxon>Polyporales</taxon>
        <taxon>Polyporaceae</taxon>
        <taxon>Lentinus</taxon>
    </lineage>
</organism>
<keyword evidence="3 7" id="KW-1133">Transmembrane helix</keyword>
<comment type="catalytic activity">
    <reaction evidence="6">
        <text>L-histidine(out) + L-arginine(in) = L-histidine(in) + L-arginine(out)</text>
        <dbReference type="Rhea" id="RHEA:71063"/>
        <dbReference type="ChEBI" id="CHEBI:32682"/>
        <dbReference type="ChEBI" id="CHEBI:57595"/>
    </reaction>
</comment>
<dbReference type="GO" id="GO:0015174">
    <property type="term" value="F:basic amino acid transmembrane transporter activity"/>
    <property type="evidence" value="ECO:0007669"/>
    <property type="project" value="UniProtKB-ARBA"/>
</dbReference>
<comment type="subcellular location">
    <subcellularLocation>
        <location evidence="1">Membrane</location>
        <topology evidence="1">Multi-pass membrane protein</topology>
    </subcellularLocation>
</comment>
<name>A0A371DBI3_9APHY</name>
<dbReference type="GO" id="GO:0098852">
    <property type="term" value="C:lytic vacuole membrane"/>
    <property type="evidence" value="ECO:0007669"/>
    <property type="project" value="UniProtKB-ARBA"/>
</dbReference>
<dbReference type="FunFam" id="1.20.1280.290:FF:000012">
    <property type="entry name" value="Vacuolar membrane PQ loop repeat protein"/>
    <property type="match status" value="1"/>
</dbReference>
<dbReference type="AlphaFoldDB" id="A0A371DBI3"/>
<dbReference type="GO" id="GO:0034486">
    <property type="term" value="P:vacuolar transmembrane transport"/>
    <property type="evidence" value="ECO:0007669"/>
    <property type="project" value="UniProtKB-ARBA"/>
</dbReference>
<evidence type="ECO:0000256" key="5">
    <source>
        <dbReference type="ARBA" id="ARBA00038039"/>
    </source>
</evidence>
<sequence length="284" mass="31907">MAYDDNQELSNFLGWVAIACWLVVYSPQIIENYQLQSGEGLSVSFVLIWLVGDLCNLSGALLAGLLPTIIILGVYYSSCDAILLAQIYYYRWKRARRGVPLLVSEDARMSALYDEASPLLPGDGHSEGLPKIKDARRETLKFVTSMLFVFGVGVAAWAVDRHLHKEVPRSKPVEVVEWRSQVLGWISAALFLGARVPQIVKNLSTRCEGLSPFLFVYSISGNTTYFLSILAASLDPRHILVNAPWIAGSALTVFLDLFVLYQFFYYRREDSKKIRLQEQSEVAD</sequence>
<dbReference type="OrthoDB" id="8048523at2759"/>
<keyword evidence="2 7" id="KW-0812">Transmembrane</keyword>
<dbReference type="Gene3D" id="1.20.1280.290">
    <property type="match status" value="2"/>
</dbReference>
<keyword evidence="9" id="KW-1185">Reference proteome</keyword>
<feature type="transmembrane region" description="Helical" evidence="7">
    <location>
        <begin position="245"/>
        <end position="266"/>
    </location>
</feature>
<evidence type="ECO:0000313" key="8">
    <source>
        <dbReference type="EMBL" id="RDX49895.1"/>
    </source>
</evidence>
<dbReference type="Pfam" id="PF04193">
    <property type="entry name" value="PQ-loop"/>
    <property type="match status" value="2"/>
</dbReference>
<dbReference type="InterPro" id="IPR051415">
    <property type="entry name" value="LAAT-1"/>
</dbReference>
<evidence type="ECO:0000256" key="2">
    <source>
        <dbReference type="ARBA" id="ARBA00022692"/>
    </source>
</evidence>
<evidence type="ECO:0000256" key="3">
    <source>
        <dbReference type="ARBA" id="ARBA00022989"/>
    </source>
</evidence>
<feature type="transmembrane region" description="Helical" evidence="7">
    <location>
        <begin position="139"/>
        <end position="158"/>
    </location>
</feature>
<evidence type="ECO:0000256" key="7">
    <source>
        <dbReference type="SAM" id="Phobius"/>
    </source>
</evidence>
<protein>
    <submittedName>
        <fullName evidence="8">PQ-loop-domain-containing protein</fullName>
    </submittedName>
</protein>
<dbReference type="PANTHER" id="PTHR16201:SF44">
    <property type="entry name" value="SEVEN TRANSMEMBRANE PROTEIN 1"/>
    <property type="match status" value="1"/>
</dbReference>
<comment type="similarity">
    <text evidence="5">Belongs to the laat-1 family.</text>
</comment>
<evidence type="ECO:0000256" key="4">
    <source>
        <dbReference type="ARBA" id="ARBA00023136"/>
    </source>
</evidence>
<dbReference type="InterPro" id="IPR006603">
    <property type="entry name" value="PQ-loop_rpt"/>
</dbReference>
<feature type="transmembrane region" description="Helical" evidence="7">
    <location>
        <begin position="209"/>
        <end position="233"/>
    </location>
</feature>
<dbReference type="SMART" id="SM00679">
    <property type="entry name" value="CTNS"/>
    <property type="match status" value="2"/>
</dbReference>
<proteinExistence type="inferred from homology"/>
<reference evidence="8 9" key="1">
    <citation type="journal article" date="2018" name="Biotechnol. Biofuels">
        <title>Integrative visual omics of the white-rot fungus Polyporus brumalis exposes the biotechnological potential of its oxidative enzymes for delignifying raw plant biomass.</title>
        <authorList>
            <person name="Miyauchi S."/>
            <person name="Rancon A."/>
            <person name="Drula E."/>
            <person name="Hage H."/>
            <person name="Chaduli D."/>
            <person name="Favel A."/>
            <person name="Grisel S."/>
            <person name="Henrissat B."/>
            <person name="Herpoel-Gimbert I."/>
            <person name="Ruiz-Duenas F.J."/>
            <person name="Chevret D."/>
            <person name="Hainaut M."/>
            <person name="Lin J."/>
            <person name="Wang M."/>
            <person name="Pangilinan J."/>
            <person name="Lipzen A."/>
            <person name="Lesage-Meessen L."/>
            <person name="Navarro D."/>
            <person name="Riley R."/>
            <person name="Grigoriev I.V."/>
            <person name="Zhou S."/>
            <person name="Raouche S."/>
            <person name="Rosso M.N."/>
        </authorList>
    </citation>
    <scope>NUCLEOTIDE SEQUENCE [LARGE SCALE GENOMIC DNA]</scope>
    <source>
        <strain evidence="8 9">BRFM 1820</strain>
    </source>
</reference>
<evidence type="ECO:0000256" key="1">
    <source>
        <dbReference type="ARBA" id="ARBA00004141"/>
    </source>
</evidence>